<keyword evidence="1" id="KW-0808">Transferase</keyword>
<dbReference type="Proteomes" id="UP001392318">
    <property type="component" value="Unassembled WGS sequence"/>
</dbReference>
<evidence type="ECO:0000313" key="2">
    <source>
        <dbReference type="Proteomes" id="UP001392318"/>
    </source>
</evidence>
<name>A0ACC6RH73_9BURK</name>
<organism evidence="1 2">
    <name type="scientific">Paraburkholderia unamae</name>
    <dbReference type="NCBI Taxonomy" id="219649"/>
    <lineage>
        <taxon>Bacteria</taxon>
        <taxon>Pseudomonadati</taxon>
        <taxon>Pseudomonadota</taxon>
        <taxon>Betaproteobacteria</taxon>
        <taxon>Burkholderiales</taxon>
        <taxon>Burkholderiaceae</taxon>
        <taxon>Paraburkholderia</taxon>
    </lineage>
</organism>
<proteinExistence type="predicted"/>
<evidence type="ECO:0000313" key="1">
    <source>
        <dbReference type="EMBL" id="MEM5400876.1"/>
    </source>
</evidence>
<dbReference type="EMBL" id="JAYMRU010000007">
    <property type="protein sequence ID" value="MEM5400876.1"/>
    <property type="molecule type" value="Genomic_DNA"/>
</dbReference>
<dbReference type="EC" id="2.-.-.-" evidence="1"/>
<sequence length="123" mass="13748">MERLIDVKLEADAVAIGIVEAGELIAAVVYDRYTGHDICMHVAALPGKHWCSPEFRRTAFSYPFGQLNCRRVTGLVAASNTAARKFDEHLGFVLEGTMRQCAEDGGDLLVYGMLRDECRWINR</sequence>
<protein>
    <submittedName>
        <fullName evidence="1">GNAT family protein</fullName>
        <ecNumber evidence="1">2.-.-.-</ecNumber>
    </submittedName>
</protein>
<gene>
    <name evidence="1" type="ORF">VSR83_12360</name>
</gene>
<keyword evidence="2" id="KW-1185">Reference proteome</keyword>
<accession>A0ACC6RH73</accession>
<comment type="caution">
    <text evidence="1">The sequence shown here is derived from an EMBL/GenBank/DDBJ whole genome shotgun (WGS) entry which is preliminary data.</text>
</comment>
<reference evidence="1" key="1">
    <citation type="submission" date="2024-01" db="EMBL/GenBank/DDBJ databases">
        <title>The diversity of rhizobia nodulating Mimosa spp. in eleven states of Brazil covering several biomes is determined by host plant, location, and edaphic factors.</title>
        <authorList>
            <person name="Rouws L."/>
            <person name="Barauna A."/>
            <person name="Beukes C."/>
            <person name="De Faria S.M."/>
            <person name="Gross E."/>
            <person name="Dos Reis Junior F.B."/>
            <person name="Simon M."/>
            <person name="Maluk M."/>
            <person name="Odee D.W."/>
            <person name="Kenicer G."/>
            <person name="Young J.P.W."/>
            <person name="Reis V.M."/>
            <person name="Zilli J."/>
            <person name="James E.K."/>
        </authorList>
    </citation>
    <scope>NUCLEOTIDE SEQUENCE</scope>
    <source>
        <strain evidence="1">JPY452</strain>
    </source>
</reference>